<dbReference type="GO" id="GO:1990817">
    <property type="term" value="F:poly(A) RNA polymerase activity"/>
    <property type="evidence" value="ECO:0007669"/>
    <property type="project" value="UniProtKB-EC"/>
</dbReference>
<comment type="catalytic activity">
    <reaction evidence="9">
        <text>RNA(n) + ATP = RNA(n)-3'-adenine ribonucleotide + diphosphate</text>
        <dbReference type="Rhea" id="RHEA:11332"/>
        <dbReference type="Rhea" id="RHEA-COMP:14527"/>
        <dbReference type="Rhea" id="RHEA-COMP:17347"/>
        <dbReference type="ChEBI" id="CHEBI:30616"/>
        <dbReference type="ChEBI" id="CHEBI:33019"/>
        <dbReference type="ChEBI" id="CHEBI:140395"/>
        <dbReference type="ChEBI" id="CHEBI:173115"/>
        <dbReference type="EC" id="2.7.7.19"/>
    </reaction>
</comment>
<dbReference type="GO" id="GO:0006397">
    <property type="term" value="P:mRNA processing"/>
    <property type="evidence" value="ECO:0007669"/>
    <property type="project" value="UniProtKB-KW"/>
</dbReference>
<keyword evidence="7" id="KW-0067">ATP-binding</keyword>
<evidence type="ECO:0000256" key="8">
    <source>
        <dbReference type="ARBA" id="ARBA00023242"/>
    </source>
</evidence>
<evidence type="ECO:0000256" key="9">
    <source>
        <dbReference type="ARBA" id="ARBA00048830"/>
    </source>
</evidence>
<protein>
    <recommendedName>
        <fullName evidence="3">polynucleotide adenylyltransferase</fullName>
        <ecNumber evidence="3">2.7.7.19</ecNumber>
    </recommendedName>
</protein>
<dbReference type="InterPro" id="IPR007012">
    <property type="entry name" value="PolA_pol_cen_dom"/>
</dbReference>
<sequence length="1658" mass="193008">MPTSFKARAPIFDELNLGKLRAQKTANKIPAKNHRPNCPSVNIVIISLFVTAPIILFAVMIILLIAFFNSILFQLFFCKSPSKLTFGINYQNLDAEYCRLFFDANLDDSDQMEHSARLGAVLIKNEIDLDLVNIDVIINQIFLRKKKVLAVPPSIDKSILNAKFKKIKAKIEKKKVGEKFSLVEICKLRIFGMEMKEIRDFLLKVGHKFEEKDLAHLTKLYEKGSNSVECKQLEKVDDFFEKNESEMQIWMFELRNFISQLHSLKLDYLFSNSDDAQKKNFSIWRKFSVRIDGESELSHKLRMLNGRGEIDQIVRIKQKMNRYLMEYKYIGMLELHNPLTMAFDIMGDKMLKTTFRTIVVPADGHQMAAADEITLHNKIWLQISLLCGKIIDYFVQQIHNAKVESANNEVKTDKIENYWKLFARLLGLFKKNSEFDDQKLLLNKFVTLLDYLKGQFGEHKMNLKRKLVLDRLENCFLELYDEDAEFREFLTNDNLPSMALLKEIFEIAKEKDELISEQFWFFITNNLLEYKESNKSSKEKAQMLEDDVTETLQNRIVLLPDETEFRWSESDCSNANVHEKVIKALLKNKLTLAQFHFVALNTLLRRFNEIRHFFCYGMDQINNILLKDRIQLALGDKVLDALELAHPELMHFELLTFSHNYLLFLRQLSHKTGSLKWHIITECQQEGIVKAAIAEQRRRIRKKTLEFLWKSSAKTSLRMIDPIRAIPGGMTRLWKTLYDSEKTAEQNDDDISALRHLMDSSKMMPDYEDVGLLISHYEEALLSDHDKDRIQGKMKAEFLIFFNWINDHSTISFPIMKKIRKYFSKHFQMLNEFYDQIFDESEAEVEQNEHYLVDLIFETKNDVERIMAGQSPNGGTETESAEEWRKRNFHRIIGGKRGQSLEKAKHWEDYLPWMRELHGLTLPNLIKTNEHFAQKLKTACESSLSETNKENENMHYEEEIGERKEIIGAESTSKSVETKAHSKKLDPKEFAGIKLGDFANDNFLALKYGELMAIILREGGHTTEVNSSRMSAFPKLEKAGDENSENYQNCNTGDGADSLARLLDIGALANEIWHYVQTIKALNESKIDSASIASSQILDGPLSQQRILGKFGQNSTKNYFKKIDKYLIFNKKLNEQRNLDENLLEEYKNNSIIKLEKVSQIKNHLIANGYLSEDYKIKSQQVISELSNIVEKWSPEALIQFPRFLFEHKKLEPICILPDEFERELIFGKLNCDHSKRENCGDESLYCSLCLHSGVKLIKKVMISAAPPTLEITFMDVPIEMAFIMVPNVKVPNSGKTFGLKTYEKFAKIFEENIESLLRAAHFDEGMKAKAGLRTLSNCLINEKILEILSPVRNFDNKIDDQMEAEFNVTEKLRIVIAYLELWAKSNYIYGKVMGYLDTPMLLTMTAKVFLMFPKASIPFLIEKYFLIYSKWNWPMPVQLTQIDQKRIGEFMSWAPNRERQFESGKELAMAIISPLFPEQKEAMQINLSTAKIIQIELKMAFAQIRKVDNLQALLEPIMVNGRTFTEKYEHFVTFTCGGTELNVENFCHFVGKRLRHELLYFVENSLANWVRFCHVYPTCVPVELSDDQQTRINRPTTFNKMHKKVWLVGLKLRQQKKKNNDAFKNEFKSILGQLFYNVQLNSEYVEEKHQLPKWIQL</sequence>
<dbReference type="GO" id="GO:0005634">
    <property type="term" value="C:nucleus"/>
    <property type="evidence" value="ECO:0007669"/>
    <property type="project" value="UniProtKB-SubCell"/>
</dbReference>
<dbReference type="SUPFAM" id="SSF81631">
    <property type="entry name" value="PAP/OAS1 substrate-binding domain"/>
    <property type="match status" value="1"/>
</dbReference>
<organism evidence="12 13">
    <name type="scientific">Globodera rostochiensis</name>
    <name type="common">Golden nematode worm</name>
    <name type="synonym">Heterodera rostochiensis</name>
    <dbReference type="NCBI Taxonomy" id="31243"/>
    <lineage>
        <taxon>Eukaryota</taxon>
        <taxon>Metazoa</taxon>
        <taxon>Ecdysozoa</taxon>
        <taxon>Nematoda</taxon>
        <taxon>Chromadorea</taxon>
        <taxon>Rhabditida</taxon>
        <taxon>Tylenchina</taxon>
        <taxon>Tylenchomorpha</taxon>
        <taxon>Tylenchoidea</taxon>
        <taxon>Heteroderidae</taxon>
        <taxon>Heteroderinae</taxon>
        <taxon>Globodera</taxon>
    </lineage>
</organism>
<evidence type="ECO:0000313" key="12">
    <source>
        <dbReference type="Proteomes" id="UP000887572"/>
    </source>
</evidence>
<accession>A0A914HZG8</accession>
<proteinExistence type="inferred from homology"/>
<dbReference type="PANTHER" id="PTHR10682">
    <property type="entry name" value="POLY A POLYMERASE"/>
    <property type="match status" value="1"/>
</dbReference>
<evidence type="ECO:0000256" key="1">
    <source>
        <dbReference type="ARBA" id="ARBA00004123"/>
    </source>
</evidence>
<keyword evidence="8" id="KW-0539">Nucleus</keyword>
<evidence type="ECO:0000256" key="2">
    <source>
        <dbReference type="ARBA" id="ARBA00010912"/>
    </source>
</evidence>
<feature type="domain" description="Poly(A) polymerase central" evidence="11">
    <location>
        <begin position="1374"/>
        <end position="1510"/>
    </location>
</feature>
<evidence type="ECO:0000256" key="7">
    <source>
        <dbReference type="ARBA" id="ARBA00022840"/>
    </source>
</evidence>
<keyword evidence="6" id="KW-0547">Nucleotide-binding</keyword>
<evidence type="ECO:0000256" key="10">
    <source>
        <dbReference type="SAM" id="Phobius"/>
    </source>
</evidence>
<keyword evidence="4" id="KW-0507">mRNA processing</keyword>
<comment type="subcellular location">
    <subcellularLocation>
        <location evidence="1">Nucleus</location>
    </subcellularLocation>
</comment>
<evidence type="ECO:0000256" key="6">
    <source>
        <dbReference type="ARBA" id="ARBA00022741"/>
    </source>
</evidence>
<feature type="transmembrane region" description="Helical" evidence="10">
    <location>
        <begin position="41"/>
        <end position="68"/>
    </location>
</feature>
<evidence type="ECO:0000313" key="13">
    <source>
        <dbReference type="WBParaSite" id="Gr19_v10_g5508.t2"/>
    </source>
</evidence>
<keyword evidence="10" id="KW-1133">Transmembrane helix</keyword>
<name>A0A914HZG8_GLORO</name>
<dbReference type="PANTHER" id="PTHR10682:SF10">
    <property type="entry name" value="POLYNUCLEOTIDE ADENYLYLTRANSFERASE"/>
    <property type="match status" value="1"/>
</dbReference>
<evidence type="ECO:0000256" key="4">
    <source>
        <dbReference type="ARBA" id="ARBA00022664"/>
    </source>
</evidence>
<comment type="similarity">
    <text evidence="2">Belongs to the poly(A) polymerase family.</text>
</comment>
<evidence type="ECO:0000256" key="5">
    <source>
        <dbReference type="ARBA" id="ARBA00022679"/>
    </source>
</evidence>
<keyword evidence="5" id="KW-0808">Transferase</keyword>
<dbReference type="EC" id="2.7.7.19" evidence="3"/>
<dbReference type="Proteomes" id="UP000887572">
    <property type="component" value="Unplaced"/>
</dbReference>
<dbReference type="GO" id="GO:0005524">
    <property type="term" value="F:ATP binding"/>
    <property type="evidence" value="ECO:0007669"/>
    <property type="project" value="UniProtKB-KW"/>
</dbReference>
<dbReference type="Pfam" id="PF04928">
    <property type="entry name" value="PAP_central"/>
    <property type="match status" value="1"/>
</dbReference>
<reference evidence="13" key="1">
    <citation type="submission" date="2022-11" db="UniProtKB">
        <authorList>
            <consortium name="WormBaseParasite"/>
        </authorList>
    </citation>
    <scope>IDENTIFICATION</scope>
</reference>
<keyword evidence="12" id="KW-1185">Reference proteome</keyword>
<evidence type="ECO:0000259" key="11">
    <source>
        <dbReference type="Pfam" id="PF04928"/>
    </source>
</evidence>
<dbReference type="WBParaSite" id="Gr19_v10_g5508.t2">
    <property type="protein sequence ID" value="Gr19_v10_g5508.t2"/>
    <property type="gene ID" value="Gr19_v10_g5508"/>
</dbReference>
<dbReference type="Gene3D" id="1.10.1410.10">
    <property type="match status" value="1"/>
</dbReference>
<keyword evidence="10" id="KW-0812">Transmembrane</keyword>
<keyword evidence="10" id="KW-0472">Membrane</keyword>
<evidence type="ECO:0000256" key="3">
    <source>
        <dbReference type="ARBA" id="ARBA00012388"/>
    </source>
</evidence>